<dbReference type="OrthoDB" id="2340858at2759"/>
<dbReference type="InParanoid" id="K5W4N1"/>
<reference evidence="1 2" key="1">
    <citation type="journal article" date="2012" name="BMC Genomics">
        <title>Comparative genomics of the white-rot fungi, Phanerochaete carnosa and P. chrysosporium, to elucidate the genetic basis of the distinct wood types they colonize.</title>
        <authorList>
            <person name="Suzuki H."/>
            <person name="MacDonald J."/>
            <person name="Syed K."/>
            <person name="Salamov A."/>
            <person name="Hori C."/>
            <person name="Aerts A."/>
            <person name="Henrissat B."/>
            <person name="Wiebenga A."/>
            <person name="vanKuyk P.A."/>
            <person name="Barry K."/>
            <person name="Lindquist E."/>
            <person name="LaButti K."/>
            <person name="Lapidus A."/>
            <person name="Lucas S."/>
            <person name="Coutinho P."/>
            <person name="Gong Y."/>
            <person name="Samejima M."/>
            <person name="Mahadevan R."/>
            <person name="Abou-Zaid M."/>
            <person name="de Vries R.P."/>
            <person name="Igarashi K."/>
            <person name="Yadav J.S."/>
            <person name="Grigoriev I.V."/>
            <person name="Master E.R."/>
        </authorList>
    </citation>
    <scope>NUCLEOTIDE SEQUENCE [LARGE SCALE GENOMIC DNA]</scope>
    <source>
        <strain evidence="1 2">HHB-10118-sp</strain>
    </source>
</reference>
<accession>K5W4N1</accession>
<proteinExistence type="predicted"/>
<evidence type="ECO:0000313" key="1">
    <source>
        <dbReference type="EMBL" id="EKM54115.1"/>
    </source>
</evidence>
<name>K5W4N1_PHACS</name>
<dbReference type="AlphaFoldDB" id="K5W4N1"/>
<organism evidence="1 2">
    <name type="scientific">Phanerochaete carnosa (strain HHB-10118-sp)</name>
    <name type="common">White-rot fungus</name>
    <name type="synonym">Peniophora carnosa</name>
    <dbReference type="NCBI Taxonomy" id="650164"/>
    <lineage>
        <taxon>Eukaryota</taxon>
        <taxon>Fungi</taxon>
        <taxon>Dikarya</taxon>
        <taxon>Basidiomycota</taxon>
        <taxon>Agaricomycotina</taxon>
        <taxon>Agaricomycetes</taxon>
        <taxon>Polyporales</taxon>
        <taxon>Phanerochaetaceae</taxon>
        <taxon>Phanerochaete</taxon>
    </lineage>
</organism>
<protein>
    <submittedName>
        <fullName evidence="1">Uncharacterized protein</fullName>
    </submittedName>
</protein>
<sequence>MFKHRFQDKSTWLYYALARRCAATEPTLVCHLARSLIFVRDGVYDVSETHDFQHYHQPCLVLVDKDDTLQGITDALAE</sequence>
<keyword evidence="2" id="KW-1185">Reference proteome</keyword>
<evidence type="ECO:0000313" key="2">
    <source>
        <dbReference type="Proteomes" id="UP000008370"/>
    </source>
</evidence>
<dbReference type="RefSeq" id="XP_007396816.1">
    <property type="nucleotide sequence ID" value="XM_007396754.1"/>
</dbReference>
<gene>
    <name evidence="1" type="ORF">PHACADRAFT_162492</name>
</gene>
<dbReference type="Proteomes" id="UP000008370">
    <property type="component" value="Unassembled WGS sequence"/>
</dbReference>
<dbReference type="KEGG" id="pco:PHACADRAFT_162492"/>
<dbReference type="GeneID" id="18909222"/>
<dbReference type="EMBL" id="JH930473">
    <property type="protein sequence ID" value="EKM54115.1"/>
    <property type="molecule type" value="Genomic_DNA"/>
</dbReference>
<dbReference type="HOGENOM" id="CLU_2622819_0_0_1"/>